<dbReference type="CDD" id="cd12087">
    <property type="entry name" value="TM_EGFR-like"/>
    <property type="match status" value="1"/>
</dbReference>
<feature type="transmembrane region" description="Helical" evidence="2">
    <location>
        <begin position="182"/>
        <end position="210"/>
    </location>
</feature>
<dbReference type="Proteomes" id="UP001215151">
    <property type="component" value="Unassembled WGS sequence"/>
</dbReference>
<dbReference type="AlphaFoldDB" id="A0AAD7TRB4"/>
<keyword evidence="2" id="KW-0812">Transmembrane</keyword>
<evidence type="ECO:0000256" key="2">
    <source>
        <dbReference type="SAM" id="Phobius"/>
    </source>
</evidence>
<keyword evidence="2" id="KW-0472">Membrane</keyword>
<evidence type="ECO:0008006" key="5">
    <source>
        <dbReference type="Google" id="ProtNLM"/>
    </source>
</evidence>
<comment type="caution">
    <text evidence="3">The sequence shown here is derived from an EMBL/GenBank/DDBJ whole genome shotgun (WGS) entry which is preliminary data.</text>
</comment>
<dbReference type="EMBL" id="JAPEVG010000175">
    <property type="protein sequence ID" value="KAJ8474862.1"/>
    <property type="molecule type" value="Genomic_DNA"/>
</dbReference>
<evidence type="ECO:0000256" key="1">
    <source>
        <dbReference type="SAM" id="MobiDB-lite"/>
    </source>
</evidence>
<keyword evidence="4" id="KW-1185">Reference proteome</keyword>
<accession>A0AAD7TRB4</accession>
<gene>
    <name evidence="3" type="ORF">ONZ51_g6941</name>
</gene>
<sequence>MSSHTTLVDDSDTDSIQYSDTHSWSAYTGTSLDQVVEGSIHNSTLHVATASGSSITFSFNGISVAVFGSVWPPAATYVPLTTSEYTLFRLNPRTNVSTGSFLAPNLTIPKNNLNFYSSGNIPYDAYVLTINVTQTSIDSPYYLDYIAVEAPGPAPSITSMQATRSSATTGVTSTPSASHGPVLPVGAIIGIAIGSVCAIALALALVVFVCMRRRPPPSEFNYGSVGQRGTSAPPRVLWGATFKAHNTDGVAQDLPSPVIPYVVGATRSQVGCDASFSAFATDLATSPFDASNIARGSIDHLVCVPASMVDPSVRVSGDGANDGHAVDEEPPPAYTPS</sequence>
<proteinExistence type="predicted"/>
<feature type="region of interest" description="Disordered" evidence="1">
    <location>
        <begin position="313"/>
        <end position="337"/>
    </location>
</feature>
<reference evidence="3" key="1">
    <citation type="submission" date="2022-11" db="EMBL/GenBank/DDBJ databases">
        <title>Genome Sequence of Cubamyces cubensis.</title>
        <authorList>
            <person name="Buettner E."/>
        </authorList>
    </citation>
    <scope>NUCLEOTIDE SEQUENCE</scope>
    <source>
        <strain evidence="3">MPL-01</strain>
    </source>
</reference>
<protein>
    <recommendedName>
        <fullName evidence="5">Mid2 domain-containing protein</fullName>
    </recommendedName>
</protein>
<organism evidence="3 4">
    <name type="scientific">Trametes cubensis</name>
    <dbReference type="NCBI Taxonomy" id="1111947"/>
    <lineage>
        <taxon>Eukaryota</taxon>
        <taxon>Fungi</taxon>
        <taxon>Dikarya</taxon>
        <taxon>Basidiomycota</taxon>
        <taxon>Agaricomycotina</taxon>
        <taxon>Agaricomycetes</taxon>
        <taxon>Polyporales</taxon>
        <taxon>Polyporaceae</taxon>
        <taxon>Trametes</taxon>
    </lineage>
</organism>
<evidence type="ECO:0000313" key="3">
    <source>
        <dbReference type="EMBL" id="KAJ8474862.1"/>
    </source>
</evidence>
<keyword evidence="2" id="KW-1133">Transmembrane helix</keyword>
<dbReference type="Gene3D" id="2.60.120.260">
    <property type="entry name" value="Galactose-binding domain-like"/>
    <property type="match status" value="1"/>
</dbReference>
<evidence type="ECO:0000313" key="4">
    <source>
        <dbReference type="Proteomes" id="UP001215151"/>
    </source>
</evidence>
<name>A0AAD7TRB4_9APHY</name>